<dbReference type="KEGG" id="amr:AM1_2859"/>
<keyword evidence="3" id="KW-0560">Oxidoreductase</keyword>
<organism evidence="4 5">
    <name type="scientific">Acaryochloris marina (strain MBIC 11017)</name>
    <dbReference type="NCBI Taxonomy" id="329726"/>
    <lineage>
        <taxon>Bacteria</taxon>
        <taxon>Bacillati</taxon>
        <taxon>Cyanobacteriota</taxon>
        <taxon>Cyanophyceae</taxon>
        <taxon>Acaryochloridales</taxon>
        <taxon>Acaryochloridaceae</taxon>
        <taxon>Acaryochloris</taxon>
    </lineage>
</organism>
<evidence type="ECO:0000313" key="4">
    <source>
        <dbReference type="EMBL" id="ABW27859.1"/>
    </source>
</evidence>
<dbReference type="Pfam" id="PF02571">
    <property type="entry name" value="CbiJ"/>
    <property type="match status" value="1"/>
</dbReference>
<dbReference type="UniPathway" id="UPA00148"/>
<reference evidence="4 5" key="1">
    <citation type="journal article" date="2008" name="Proc. Natl. Acad. Sci. U.S.A.">
        <title>Niche adaptation and genome expansion in the chlorophyll d-producing cyanobacterium Acaryochloris marina.</title>
        <authorList>
            <person name="Swingley W.D."/>
            <person name="Chen M."/>
            <person name="Cheung P.C."/>
            <person name="Conrad A.L."/>
            <person name="Dejesa L.C."/>
            <person name="Hao J."/>
            <person name="Honchak B.M."/>
            <person name="Karbach L.E."/>
            <person name="Kurdoglu A."/>
            <person name="Lahiri S."/>
            <person name="Mastrian S.D."/>
            <person name="Miyashita H."/>
            <person name="Page L."/>
            <person name="Ramakrishna P."/>
            <person name="Satoh S."/>
            <person name="Sattley W.M."/>
            <person name="Shimada Y."/>
            <person name="Taylor H.L."/>
            <person name="Tomo T."/>
            <person name="Tsuchiya T."/>
            <person name="Wang Z.T."/>
            <person name="Raymond J."/>
            <person name="Mimuro M."/>
            <person name="Blankenship R.E."/>
            <person name="Touchman J.W."/>
        </authorList>
    </citation>
    <scope>NUCLEOTIDE SEQUENCE [LARGE SCALE GENOMIC DNA]</scope>
    <source>
        <strain evidence="5">MBIC 11017</strain>
    </source>
</reference>
<gene>
    <name evidence="4" type="primary">cobK</name>
    <name evidence="4" type="ordered locus">AM1_2859</name>
</gene>
<protein>
    <submittedName>
        <fullName evidence="4">Precorrin-6x reductase</fullName>
    </submittedName>
</protein>
<name>B0CAC4_ACAM1</name>
<dbReference type="PANTHER" id="PTHR36925">
    <property type="entry name" value="COBALT-PRECORRIN-6A REDUCTASE"/>
    <property type="match status" value="1"/>
</dbReference>
<dbReference type="NCBIfam" id="NF005970">
    <property type="entry name" value="PRK08057.1-4"/>
    <property type="match status" value="1"/>
</dbReference>
<dbReference type="EMBL" id="CP000828">
    <property type="protein sequence ID" value="ABW27859.1"/>
    <property type="molecule type" value="Genomic_DNA"/>
</dbReference>
<dbReference type="NCBIfam" id="TIGR00715">
    <property type="entry name" value="precor6x_red"/>
    <property type="match status" value="1"/>
</dbReference>
<keyword evidence="5" id="KW-1185">Reference proteome</keyword>
<evidence type="ECO:0000256" key="2">
    <source>
        <dbReference type="ARBA" id="ARBA00022573"/>
    </source>
</evidence>
<dbReference type="GO" id="GO:0016994">
    <property type="term" value="F:precorrin-6A reductase activity"/>
    <property type="evidence" value="ECO:0007669"/>
    <property type="project" value="InterPro"/>
</dbReference>
<comment type="pathway">
    <text evidence="1">Cofactor biosynthesis; adenosylcobalamin biosynthesis.</text>
</comment>
<dbReference type="GO" id="GO:0009236">
    <property type="term" value="P:cobalamin biosynthetic process"/>
    <property type="evidence" value="ECO:0007669"/>
    <property type="project" value="UniProtKB-UniPathway"/>
</dbReference>
<dbReference type="OrthoDB" id="9780707at2"/>
<evidence type="ECO:0000256" key="1">
    <source>
        <dbReference type="ARBA" id="ARBA00004953"/>
    </source>
</evidence>
<dbReference type="PANTHER" id="PTHR36925:SF1">
    <property type="entry name" value="COBALT-PRECORRIN-6A REDUCTASE"/>
    <property type="match status" value="1"/>
</dbReference>
<evidence type="ECO:0000313" key="5">
    <source>
        <dbReference type="Proteomes" id="UP000000268"/>
    </source>
</evidence>
<dbReference type="eggNOG" id="COG2099">
    <property type="taxonomic scope" value="Bacteria"/>
</dbReference>
<accession>B0CAC4</accession>
<dbReference type="InterPro" id="IPR003723">
    <property type="entry name" value="Precorrin-6x_reduct"/>
</dbReference>
<dbReference type="HOGENOM" id="CLU_068627_0_1_3"/>
<dbReference type="AlphaFoldDB" id="B0CAC4"/>
<sequence length="263" mass="28997">MPARIWLIGGTTESVQLASALDNAGLPGVITVLAASAQTLYPQALGLTICTGALTDHTWQTFCRDHQISAILDASHPYATEISKLAMQASTQLRIPYLRFERFSEADDRVTQNPWVVKVDTISQLVNGQYLEGQRVLLTLGSKWLSLFQEYQSTSTLFARILPRAQAFQAADDAGFSCDRIIALRPPISFDLEKALWQQWQISVVVTKASGQPGGEDIKRRVAQALGVTLIIIKRPILPYPHQTSDIEAAVQFCQAALHQKPV</sequence>
<dbReference type="Proteomes" id="UP000000268">
    <property type="component" value="Chromosome"/>
</dbReference>
<proteinExistence type="predicted"/>
<dbReference type="STRING" id="329726.AM1_2859"/>
<dbReference type="PROSITE" id="PS51014">
    <property type="entry name" value="COBK_CBIJ"/>
    <property type="match status" value="1"/>
</dbReference>
<evidence type="ECO:0000256" key="3">
    <source>
        <dbReference type="ARBA" id="ARBA00023002"/>
    </source>
</evidence>
<keyword evidence="2" id="KW-0169">Cobalamin biosynthesis</keyword>
<dbReference type="RefSeq" id="WP_012163302.1">
    <property type="nucleotide sequence ID" value="NC_009925.1"/>
</dbReference>